<evidence type="ECO:0000256" key="1">
    <source>
        <dbReference type="ARBA" id="ARBA00001946"/>
    </source>
</evidence>
<feature type="transmembrane region" description="Helical" evidence="19">
    <location>
        <begin position="178"/>
        <end position="196"/>
    </location>
</feature>
<evidence type="ECO:0000256" key="2">
    <source>
        <dbReference type="ARBA" id="ARBA00004651"/>
    </source>
</evidence>
<feature type="transmembrane region" description="Helical" evidence="19">
    <location>
        <begin position="202"/>
        <end position="218"/>
    </location>
</feature>
<comment type="catalytic activity">
    <reaction evidence="18 19">
        <text>alpha-ribazole 5'-phosphate + adenosylcob(III)inamide-GDP = adenosylcob(III)alamin 5'-phosphate + GMP + H(+)</text>
        <dbReference type="Rhea" id="RHEA:23560"/>
        <dbReference type="ChEBI" id="CHEBI:15378"/>
        <dbReference type="ChEBI" id="CHEBI:57918"/>
        <dbReference type="ChEBI" id="CHEBI:58115"/>
        <dbReference type="ChEBI" id="CHEBI:60487"/>
        <dbReference type="ChEBI" id="CHEBI:60493"/>
        <dbReference type="EC" id="2.7.8.26"/>
    </reaction>
</comment>
<evidence type="ECO:0000256" key="8">
    <source>
        <dbReference type="ARBA" id="ARBA00022573"/>
    </source>
</evidence>
<dbReference type="PANTHER" id="PTHR34148">
    <property type="entry name" value="ADENOSYLCOBINAMIDE-GDP RIBAZOLETRANSFERASE"/>
    <property type="match status" value="1"/>
</dbReference>
<feature type="transmembrane region" description="Helical" evidence="19">
    <location>
        <begin position="106"/>
        <end position="126"/>
    </location>
</feature>
<dbReference type="GO" id="GO:0005886">
    <property type="term" value="C:plasma membrane"/>
    <property type="evidence" value="ECO:0007669"/>
    <property type="project" value="UniProtKB-SubCell"/>
</dbReference>
<comment type="catalytic activity">
    <reaction evidence="17 19">
        <text>alpha-ribazole + adenosylcob(III)inamide-GDP = adenosylcob(III)alamin + GMP + H(+)</text>
        <dbReference type="Rhea" id="RHEA:16049"/>
        <dbReference type="ChEBI" id="CHEBI:10329"/>
        <dbReference type="ChEBI" id="CHEBI:15378"/>
        <dbReference type="ChEBI" id="CHEBI:18408"/>
        <dbReference type="ChEBI" id="CHEBI:58115"/>
        <dbReference type="ChEBI" id="CHEBI:60487"/>
        <dbReference type="EC" id="2.7.8.26"/>
    </reaction>
</comment>
<evidence type="ECO:0000313" key="21">
    <source>
        <dbReference type="Proteomes" id="UP000886886"/>
    </source>
</evidence>
<feature type="transmembrane region" description="Helical" evidence="19">
    <location>
        <begin position="138"/>
        <end position="157"/>
    </location>
</feature>
<evidence type="ECO:0000256" key="13">
    <source>
        <dbReference type="ARBA" id="ARBA00023136"/>
    </source>
</evidence>
<protein>
    <recommendedName>
        <fullName evidence="6 19">Adenosylcobinamide-GDP ribazoletransferase</fullName>
        <ecNumber evidence="5 19">2.7.8.26</ecNumber>
    </recommendedName>
    <alternativeName>
        <fullName evidence="16 19">Cobalamin synthase</fullName>
    </alternativeName>
    <alternativeName>
        <fullName evidence="15 19">Cobalamin-5'-phosphate synthase</fullName>
    </alternativeName>
</protein>
<name>A0A9D1D0R8_9FIRM</name>
<proteinExistence type="inferred from homology"/>
<feature type="transmembrane region" description="Helical" evidence="19">
    <location>
        <begin position="230"/>
        <end position="252"/>
    </location>
</feature>
<evidence type="ECO:0000256" key="10">
    <source>
        <dbReference type="ARBA" id="ARBA00022692"/>
    </source>
</evidence>
<feature type="transmembrane region" description="Helical" evidence="19">
    <location>
        <begin position="62"/>
        <end position="85"/>
    </location>
</feature>
<dbReference type="PANTHER" id="PTHR34148:SF1">
    <property type="entry name" value="ADENOSYLCOBINAMIDE-GDP RIBAZOLETRANSFERASE"/>
    <property type="match status" value="1"/>
</dbReference>
<evidence type="ECO:0000256" key="5">
    <source>
        <dbReference type="ARBA" id="ARBA00013200"/>
    </source>
</evidence>
<comment type="caution">
    <text evidence="20">The sequence shown here is derived from an EMBL/GenBank/DDBJ whole genome shotgun (WGS) entry which is preliminary data.</text>
</comment>
<keyword evidence="10 19" id="KW-0812">Transmembrane</keyword>
<evidence type="ECO:0000256" key="9">
    <source>
        <dbReference type="ARBA" id="ARBA00022679"/>
    </source>
</evidence>
<evidence type="ECO:0000256" key="7">
    <source>
        <dbReference type="ARBA" id="ARBA00022475"/>
    </source>
</evidence>
<evidence type="ECO:0000256" key="18">
    <source>
        <dbReference type="ARBA" id="ARBA00049504"/>
    </source>
</evidence>
<dbReference type="GO" id="GO:0051073">
    <property type="term" value="F:adenosylcobinamide-GDP ribazoletransferase activity"/>
    <property type="evidence" value="ECO:0007669"/>
    <property type="project" value="UniProtKB-UniRule"/>
</dbReference>
<evidence type="ECO:0000256" key="11">
    <source>
        <dbReference type="ARBA" id="ARBA00022842"/>
    </source>
</evidence>
<evidence type="ECO:0000256" key="19">
    <source>
        <dbReference type="HAMAP-Rule" id="MF_00719"/>
    </source>
</evidence>
<organism evidence="20 21">
    <name type="scientific">Candidatus Limivivens merdigallinarum</name>
    <dbReference type="NCBI Taxonomy" id="2840859"/>
    <lineage>
        <taxon>Bacteria</taxon>
        <taxon>Bacillati</taxon>
        <taxon>Bacillota</taxon>
        <taxon>Clostridia</taxon>
        <taxon>Lachnospirales</taxon>
        <taxon>Lachnospiraceae</taxon>
        <taxon>Lachnospiraceae incertae sedis</taxon>
        <taxon>Candidatus Limivivens</taxon>
    </lineage>
</organism>
<feature type="transmembrane region" description="Helical" evidence="19">
    <location>
        <begin position="35"/>
        <end position="56"/>
    </location>
</feature>
<comment type="cofactor">
    <cofactor evidence="1 19">
        <name>Mg(2+)</name>
        <dbReference type="ChEBI" id="CHEBI:18420"/>
    </cofactor>
</comment>
<dbReference type="Proteomes" id="UP000886886">
    <property type="component" value="Unassembled WGS sequence"/>
</dbReference>
<dbReference type="InterPro" id="IPR003805">
    <property type="entry name" value="CobS"/>
</dbReference>
<evidence type="ECO:0000256" key="15">
    <source>
        <dbReference type="ARBA" id="ARBA00032605"/>
    </source>
</evidence>
<dbReference type="Pfam" id="PF02654">
    <property type="entry name" value="CobS"/>
    <property type="match status" value="1"/>
</dbReference>
<gene>
    <name evidence="19" type="primary">cobS</name>
    <name evidence="20" type="ORF">IAB26_09430</name>
</gene>
<accession>A0A9D1D0R8</accession>
<evidence type="ECO:0000256" key="6">
    <source>
        <dbReference type="ARBA" id="ARBA00015850"/>
    </source>
</evidence>
<evidence type="ECO:0000256" key="14">
    <source>
        <dbReference type="ARBA" id="ARBA00025228"/>
    </source>
</evidence>
<reference evidence="20" key="2">
    <citation type="journal article" date="2021" name="PeerJ">
        <title>Extensive microbial diversity within the chicken gut microbiome revealed by metagenomics and culture.</title>
        <authorList>
            <person name="Gilroy R."/>
            <person name="Ravi A."/>
            <person name="Getino M."/>
            <person name="Pursley I."/>
            <person name="Horton D.L."/>
            <person name="Alikhan N.F."/>
            <person name="Baker D."/>
            <person name="Gharbi K."/>
            <person name="Hall N."/>
            <person name="Watson M."/>
            <person name="Adriaenssens E.M."/>
            <person name="Foster-Nyarko E."/>
            <person name="Jarju S."/>
            <person name="Secka A."/>
            <person name="Antonio M."/>
            <person name="Oren A."/>
            <person name="Chaudhuri R.R."/>
            <person name="La Ragione R."/>
            <person name="Hildebrand F."/>
            <person name="Pallen M.J."/>
        </authorList>
    </citation>
    <scope>NUCLEOTIDE SEQUENCE</scope>
    <source>
        <strain evidence="20">ChiSjej3B21-11622</strain>
    </source>
</reference>
<comment type="function">
    <text evidence="14 19">Joins adenosylcobinamide-GDP and alpha-ribazole to generate adenosylcobalamin (Ado-cobalamin). Also synthesizes adenosylcobalamin 5'-phosphate from adenosylcobinamide-GDP and alpha-ribazole 5'-phosphate.</text>
</comment>
<dbReference type="EMBL" id="DVFT01000139">
    <property type="protein sequence ID" value="HIQ96771.1"/>
    <property type="molecule type" value="Genomic_DNA"/>
</dbReference>
<comment type="pathway">
    <text evidence="3 19">Cofactor biosynthesis; adenosylcobalamin biosynthesis; adenosylcobalamin from cob(II)yrinate a,c-diamide: step 7/7.</text>
</comment>
<evidence type="ECO:0000256" key="17">
    <source>
        <dbReference type="ARBA" id="ARBA00048623"/>
    </source>
</evidence>
<dbReference type="EC" id="2.7.8.26" evidence="5 19"/>
<sequence length="253" mass="27837">MKHLLQSFFIAFSMYSKIPMPRTDWTKDAMKYSMCFFPLVGGVIGLLMMAWYTLFYGKIGELFFTAVAVLIPVLVTGGIHLDGMLDTADALSSYKSREEKLEILKDSHAGAFAIIVGICYFVAYFGVYSEVTPETVPVLSLGFLLSRIYSALAVVSFPLAKNTGLVHTFSDMSLKKTVRIVMAVGLLVVTACLLFVDWVYGLGASVAAALTFLYYYRMSGKKFGGITGDLAGFFVQICELMMALVVVVISMIR</sequence>
<keyword evidence="8 19" id="KW-0169">Cobalamin biosynthesis</keyword>
<dbReference type="HAMAP" id="MF_00719">
    <property type="entry name" value="CobS"/>
    <property type="match status" value="1"/>
</dbReference>
<evidence type="ECO:0000256" key="16">
    <source>
        <dbReference type="ARBA" id="ARBA00032853"/>
    </source>
</evidence>
<comment type="subcellular location">
    <subcellularLocation>
        <location evidence="2 19">Cell membrane</location>
        <topology evidence="2 19">Multi-pass membrane protein</topology>
    </subcellularLocation>
</comment>
<dbReference type="GO" id="GO:0009236">
    <property type="term" value="P:cobalamin biosynthetic process"/>
    <property type="evidence" value="ECO:0007669"/>
    <property type="project" value="UniProtKB-UniRule"/>
</dbReference>
<evidence type="ECO:0000256" key="3">
    <source>
        <dbReference type="ARBA" id="ARBA00004663"/>
    </source>
</evidence>
<comment type="similarity">
    <text evidence="4 19">Belongs to the CobS family.</text>
</comment>
<dbReference type="AlphaFoldDB" id="A0A9D1D0R8"/>
<evidence type="ECO:0000256" key="12">
    <source>
        <dbReference type="ARBA" id="ARBA00022989"/>
    </source>
</evidence>
<evidence type="ECO:0000256" key="4">
    <source>
        <dbReference type="ARBA" id="ARBA00010561"/>
    </source>
</evidence>
<keyword evidence="7 19" id="KW-1003">Cell membrane</keyword>
<dbReference type="GO" id="GO:0008818">
    <property type="term" value="F:cobalamin 5'-phosphate synthase activity"/>
    <property type="evidence" value="ECO:0007669"/>
    <property type="project" value="UniProtKB-UniRule"/>
</dbReference>
<keyword evidence="11 19" id="KW-0460">Magnesium</keyword>
<reference evidence="20" key="1">
    <citation type="submission" date="2020-10" db="EMBL/GenBank/DDBJ databases">
        <authorList>
            <person name="Gilroy R."/>
        </authorList>
    </citation>
    <scope>NUCLEOTIDE SEQUENCE</scope>
    <source>
        <strain evidence="20">ChiSjej3B21-11622</strain>
    </source>
</reference>
<keyword evidence="12 19" id="KW-1133">Transmembrane helix</keyword>
<evidence type="ECO:0000313" key="20">
    <source>
        <dbReference type="EMBL" id="HIQ96771.1"/>
    </source>
</evidence>
<keyword evidence="9 19" id="KW-0808">Transferase</keyword>
<keyword evidence="13 19" id="KW-0472">Membrane</keyword>